<feature type="domain" description="Pirin C-terminal" evidence="4">
    <location>
        <begin position="174"/>
        <end position="273"/>
    </location>
</feature>
<keyword evidence="6" id="KW-1185">Reference proteome</keyword>
<dbReference type="SUPFAM" id="SSF51182">
    <property type="entry name" value="RmlC-like cupins"/>
    <property type="match status" value="1"/>
</dbReference>
<comment type="caution">
    <text evidence="5">The sequence shown here is derived from an EMBL/GenBank/DDBJ whole genome shotgun (WGS) entry which is preliminary data.</text>
</comment>
<evidence type="ECO:0000259" key="3">
    <source>
        <dbReference type="Pfam" id="PF02678"/>
    </source>
</evidence>
<dbReference type="RefSeq" id="WP_103043644.1">
    <property type="nucleotide sequence ID" value="NZ_BAABBP010000002.1"/>
</dbReference>
<evidence type="ECO:0000259" key="4">
    <source>
        <dbReference type="Pfam" id="PF05726"/>
    </source>
</evidence>
<feature type="domain" description="Pirin N-terminal" evidence="3">
    <location>
        <begin position="22"/>
        <end position="122"/>
    </location>
</feature>
<dbReference type="InterPro" id="IPR008778">
    <property type="entry name" value="Pirin_C_dom"/>
</dbReference>
<evidence type="ECO:0000256" key="2">
    <source>
        <dbReference type="RuleBase" id="RU003457"/>
    </source>
</evidence>
<dbReference type="Pfam" id="PF05726">
    <property type="entry name" value="Pirin_C"/>
    <property type="match status" value="1"/>
</dbReference>
<dbReference type="InterPro" id="IPR012093">
    <property type="entry name" value="Pirin"/>
</dbReference>
<name>A0ABP7QIJ6_9BURK</name>
<evidence type="ECO:0000313" key="6">
    <source>
        <dbReference type="Proteomes" id="UP001501627"/>
    </source>
</evidence>
<reference evidence="6" key="1">
    <citation type="journal article" date="2019" name="Int. J. Syst. Evol. Microbiol.">
        <title>The Global Catalogue of Microorganisms (GCM) 10K type strain sequencing project: providing services to taxonomists for standard genome sequencing and annotation.</title>
        <authorList>
            <consortium name="The Broad Institute Genomics Platform"/>
            <consortium name="The Broad Institute Genome Sequencing Center for Infectious Disease"/>
            <person name="Wu L."/>
            <person name="Ma J."/>
        </authorList>
    </citation>
    <scope>NUCLEOTIDE SEQUENCE [LARGE SCALE GENOMIC DNA]</scope>
    <source>
        <strain evidence="6">JCM 17561</strain>
    </source>
</reference>
<comment type="similarity">
    <text evidence="1 2">Belongs to the pirin family.</text>
</comment>
<organism evidence="5 6">
    <name type="scientific">Comamonas faecalis</name>
    <dbReference type="NCBI Taxonomy" id="1387849"/>
    <lineage>
        <taxon>Bacteria</taxon>
        <taxon>Pseudomonadati</taxon>
        <taxon>Pseudomonadota</taxon>
        <taxon>Betaproteobacteria</taxon>
        <taxon>Burkholderiales</taxon>
        <taxon>Comamonadaceae</taxon>
        <taxon>Comamonas</taxon>
    </lineage>
</organism>
<accession>A0ABP7QIJ6</accession>
<protein>
    <submittedName>
        <fullName evidence="5">Pirin family protein</fullName>
    </submittedName>
</protein>
<dbReference type="EMBL" id="BAABBP010000002">
    <property type="protein sequence ID" value="GAA3983026.1"/>
    <property type="molecule type" value="Genomic_DNA"/>
</dbReference>
<evidence type="ECO:0000313" key="5">
    <source>
        <dbReference type="EMBL" id="GAA3983026.1"/>
    </source>
</evidence>
<dbReference type="Proteomes" id="UP001501627">
    <property type="component" value="Unassembled WGS sequence"/>
</dbReference>
<dbReference type="CDD" id="cd02909">
    <property type="entry name" value="cupin_pirin_N"/>
    <property type="match status" value="1"/>
</dbReference>
<dbReference type="InterPro" id="IPR003829">
    <property type="entry name" value="Pirin_N_dom"/>
</dbReference>
<dbReference type="Pfam" id="PF02678">
    <property type="entry name" value="Pirin"/>
    <property type="match status" value="1"/>
</dbReference>
<evidence type="ECO:0000256" key="1">
    <source>
        <dbReference type="ARBA" id="ARBA00008416"/>
    </source>
</evidence>
<proteinExistence type="inferred from homology"/>
<dbReference type="Gene3D" id="2.60.120.10">
    <property type="entry name" value="Jelly Rolls"/>
    <property type="match status" value="2"/>
</dbReference>
<dbReference type="PIRSF" id="PIRSF006232">
    <property type="entry name" value="Pirin"/>
    <property type="match status" value="1"/>
</dbReference>
<dbReference type="InterPro" id="IPR011051">
    <property type="entry name" value="RmlC_Cupin_sf"/>
</dbReference>
<dbReference type="PANTHER" id="PTHR13903:SF8">
    <property type="entry name" value="PIRIN"/>
    <property type="match status" value="1"/>
</dbReference>
<dbReference type="InterPro" id="IPR014710">
    <property type="entry name" value="RmlC-like_jellyroll"/>
</dbReference>
<dbReference type="PANTHER" id="PTHR13903">
    <property type="entry name" value="PIRIN-RELATED"/>
    <property type="match status" value="1"/>
</dbReference>
<gene>
    <name evidence="5" type="ORF">GCM10022279_03150</name>
</gene>
<sequence>MSTTAAPERLHSREAVIGEDTRITRALPHRVRRTVGAWCFMDHLGPVQFAPGKGMHVGAHPHIGLQTFTWMIEGEVVHRDSLGNEQVIRPGQVNLMTAGRGIAHTEDSALDGARMHAAQLWIALPHEQAQCEPAFDHYGVLPVVESGGFTITLLAGSALDQNAPTRIHTPLVGMDLAADAAAQTALPLQADFEYAAMVLRGAAQVEDEPLAPGEWLYFAPGRTVLALQCDAPMQLLLIGGAPMDEPPIIWWNLVARSQAEIEAALADWNAGRFAPVRPGSAAQPLAAPSLDGVQLRAR</sequence>